<organism evidence="2 3">
    <name type="scientific">Pararge aegeria aegeria</name>
    <dbReference type="NCBI Taxonomy" id="348720"/>
    <lineage>
        <taxon>Eukaryota</taxon>
        <taxon>Metazoa</taxon>
        <taxon>Ecdysozoa</taxon>
        <taxon>Arthropoda</taxon>
        <taxon>Hexapoda</taxon>
        <taxon>Insecta</taxon>
        <taxon>Pterygota</taxon>
        <taxon>Neoptera</taxon>
        <taxon>Endopterygota</taxon>
        <taxon>Lepidoptera</taxon>
        <taxon>Glossata</taxon>
        <taxon>Ditrysia</taxon>
        <taxon>Papilionoidea</taxon>
        <taxon>Nymphalidae</taxon>
        <taxon>Satyrinae</taxon>
        <taxon>Satyrini</taxon>
        <taxon>Parargina</taxon>
        <taxon>Pararge</taxon>
    </lineage>
</organism>
<protein>
    <submittedName>
        <fullName evidence="2">Jg11064 protein</fullName>
    </submittedName>
</protein>
<dbReference type="AlphaFoldDB" id="A0A8S4R567"/>
<evidence type="ECO:0000256" key="1">
    <source>
        <dbReference type="SAM" id="MobiDB-lite"/>
    </source>
</evidence>
<accession>A0A8S4R567</accession>
<name>A0A8S4R567_9NEOP</name>
<evidence type="ECO:0000313" key="3">
    <source>
        <dbReference type="Proteomes" id="UP000838756"/>
    </source>
</evidence>
<dbReference type="Proteomes" id="UP000838756">
    <property type="component" value="Unassembled WGS sequence"/>
</dbReference>
<feature type="region of interest" description="Disordered" evidence="1">
    <location>
        <begin position="40"/>
        <end position="75"/>
    </location>
</feature>
<evidence type="ECO:0000313" key="2">
    <source>
        <dbReference type="EMBL" id="CAH2231885.1"/>
    </source>
</evidence>
<gene>
    <name evidence="2" type="primary">jg11064</name>
    <name evidence="2" type="ORF">PAEG_LOCUS10281</name>
</gene>
<dbReference type="EMBL" id="CAKXAJ010024858">
    <property type="protein sequence ID" value="CAH2231885.1"/>
    <property type="molecule type" value="Genomic_DNA"/>
</dbReference>
<comment type="caution">
    <text evidence="2">The sequence shown here is derived from an EMBL/GenBank/DDBJ whole genome shotgun (WGS) entry which is preliminary data.</text>
</comment>
<sequence length="75" mass="8802">MKGWRARSPRRDHYYRLPSSTVKLVLEKTKKMAHMTERENLGLETEQHFAGQESRPATCRPVSMNNVRPHDIVLK</sequence>
<proteinExistence type="predicted"/>
<reference evidence="2" key="1">
    <citation type="submission" date="2022-03" db="EMBL/GenBank/DDBJ databases">
        <authorList>
            <person name="Lindestad O."/>
        </authorList>
    </citation>
    <scope>NUCLEOTIDE SEQUENCE</scope>
</reference>
<keyword evidence="3" id="KW-1185">Reference proteome</keyword>